<dbReference type="InterPro" id="IPR014752">
    <property type="entry name" value="Arrestin-like_C"/>
</dbReference>
<dbReference type="KEGG" id="bnn:FOA43_003718"/>
<dbReference type="GO" id="GO:0031625">
    <property type="term" value="F:ubiquitin protein ligase binding"/>
    <property type="evidence" value="ECO:0007669"/>
    <property type="project" value="TreeGrafter"/>
</dbReference>
<dbReference type="OrthoDB" id="2333384at2759"/>
<organism evidence="3 4">
    <name type="scientific">Eeniella nana</name>
    <name type="common">Yeast</name>
    <name type="synonym">Brettanomyces nanus</name>
    <dbReference type="NCBI Taxonomy" id="13502"/>
    <lineage>
        <taxon>Eukaryota</taxon>
        <taxon>Fungi</taxon>
        <taxon>Dikarya</taxon>
        <taxon>Ascomycota</taxon>
        <taxon>Saccharomycotina</taxon>
        <taxon>Pichiomycetes</taxon>
        <taxon>Pichiales</taxon>
        <taxon>Pichiaceae</taxon>
        <taxon>Brettanomyces</taxon>
    </lineage>
</organism>
<dbReference type="InterPro" id="IPR050357">
    <property type="entry name" value="Arrestin_domain-protein"/>
</dbReference>
<dbReference type="RefSeq" id="XP_038779897.1">
    <property type="nucleotide sequence ID" value="XM_038923969.1"/>
</dbReference>
<evidence type="ECO:0000256" key="1">
    <source>
        <dbReference type="SAM" id="MobiDB-lite"/>
    </source>
</evidence>
<name>A0A875S8Y4_EENNA</name>
<dbReference type="GO" id="GO:0070086">
    <property type="term" value="P:ubiquitin-dependent endocytosis"/>
    <property type="evidence" value="ECO:0007669"/>
    <property type="project" value="TreeGrafter"/>
</dbReference>
<protein>
    <recommendedName>
        <fullName evidence="2">Arrestin-like N-terminal domain-containing protein</fullName>
    </recommendedName>
</protein>
<dbReference type="GeneID" id="62197118"/>
<dbReference type="Pfam" id="PF00339">
    <property type="entry name" value="Arrestin_N"/>
    <property type="match status" value="1"/>
</dbReference>
<proteinExistence type="predicted"/>
<dbReference type="GO" id="GO:0005829">
    <property type="term" value="C:cytosol"/>
    <property type="evidence" value="ECO:0007669"/>
    <property type="project" value="TreeGrafter"/>
</dbReference>
<accession>A0A875S8Y4</accession>
<dbReference type="SUPFAM" id="SSF81296">
    <property type="entry name" value="E set domains"/>
    <property type="match status" value="1"/>
</dbReference>
<evidence type="ECO:0000313" key="3">
    <source>
        <dbReference type="EMBL" id="QPG76332.1"/>
    </source>
</evidence>
<dbReference type="PANTHER" id="PTHR11188:SF17">
    <property type="entry name" value="FI21816P1"/>
    <property type="match status" value="1"/>
</dbReference>
<evidence type="ECO:0000259" key="2">
    <source>
        <dbReference type="Pfam" id="PF00339"/>
    </source>
</evidence>
<evidence type="ECO:0000313" key="4">
    <source>
        <dbReference type="Proteomes" id="UP000662931"/>
    </source>
</evidence>
<sequence>MSYSMQSFLKRILTDSGYSRSRKCNAKLSNSKTSFDSDDDNLGITSHSTLFSANSDNCTLSSFDQADPENALCLSVDGLRDRAGSVRSTTHSTSSNLKNSRTIIDNENYSVSVDLLDKVTYLDVRTSLPTPIRGTLVLKVKKAIRIHEIQLFLEGNVLIHYFYKSRALVQSHQMEEKQFLCERRCWTYESSSSPYISGDFSSADIDTDHFSKGTYNFSFQYFVDSSLPESIKNVFGSIYYVLHAKVIFPKRKYHPRHRTKEATLPMEFIQCALDPVRRNSRGALSSEFVSTANWRNLLLYKVSVSYPRPLAIESHISVSIKVLPIIRRCYKIRSIRVSLVQTMEYNVDSKNNQYFNDLVQTEEIPLQIINIMDNQDPSTLTPYVKQLDVPLEKVYIRNTDEDRFVVCPSTNSVESELCHFKVGHKINVEITVQEVPMPWDYEKNVHQNDAEEAEVSSVAKSRRHLTAEQEEDESLRATAKIIEEGNIESLRYRKVQLQMSADVQILKSESKDGNMPPPAYSKSGADEAEIETTKGYAMPPAYEEALEQVAMLVMPPVYS</sequence>
<dbReference type="PANTHER" id="PTHR11188">
    <property type="entry name" value="ARRESTIN DOMAIN CONTAINING PROTEIN"/>
    <property type="match status" value="1"/>
</dbReference>
<feature type="region of interest" description="Disordered" evidence="1">
    <location>
        <begin position="508"/>
        <end position="528"/>
    </location>
</feature>
<dbReference type="AlphaFoldDB" id="A0A875S8Y4"/>
<dbReference type="InterPro" id="IPR011021">
    <property type="entry name" value="Arrestin-like_N"/>
</dbReference>
<keyword evidence="4" id="KW-1185">Reference proteome</keyword>
<dbReference type="EMBL" id="CP064815">
    <property type="protein sequence ID" value="QPG76332.1"/>
    <property type="molecule type" value="Genomic_DNA"/>
</dbReference>
<reference evidence="3" key="1">
    <citation type="submission" date="2020-10" db="EMBL/GenBank/DDBJ databases">
        <authorList>
            <person name="Roach M.J.R."/>
        </authorList>
    </citation>
    <scope>NUCLEOTIDE SEQUENCE</scope>
    <source>
        <strain evidence="3">CBS 1945</strain>
    </source>
</reference>
<dbReference type="GO" id="GO:0030674">
    <property type="term" value="F:protein-macromolecule adaptor activity"/>
    <property type="evidence" value="ECO:0007669"/>
    <property type="project" value="TreeGrafter"/>
</dbReference>
<dbReference type="Gene3D" id="2.60.40.640">
    <property type="match status" value="1"/>
</dbReference>
<dbReference type="GO" id="GO:0005886">
    <property type="term" value="C:plasma membrane"/>
    <property type="evidence" value="ECO:0007669"/>
    <property type="project" value="TreeGrafter"/>
</dbReference>
<dbReference type="Proteomes" id="UP000662931">
    <property type="component" value="Chromosome 4"/>
</dbReference>
<gene>
    <name evidence="3" type="ORF">FOA43_003718</name>
</gene>
<feature type="domain" description="Arrestin-like N-terminal" evidence="2">
    <location>
        <begin position="131"/>
        <end position="256"/>
    </location>
</feature>
<dbReference type="InterPro" id="IPR014756">
    <property type="entry name" value="Ig_E-set"/>
</dbReference>